<dbReference type="EMBL" id="JAWDJW010009480">
    <property type="protein sequence ID" value="KAK3059364.1"/>
    <property type="molecule type" value="Genomic_DNA"/>
</dbReference>
<keyword evidence="2" id="KW-1185">Reference proteome</keyword>
<evidence type="ECO:0000313" key="1">
    <source>
        <dbReference type="EMBL" id="KAK3059364.1"/>
    </source>
</evidence>
<reference evidence="1" key="1">
    <citation type="submission" date="2024-09" db="EMBL/GenBank/DDBJ databases">
        <title>Black Yeasts Isolated from many extreme environments.</title>
        <authorList>
            <person name="Coleine C."/>
            <person name="Stajich J.E."/>
            <person name="Selbmann L."/>
        </authorList>
    </citation>
    <scope>NUCLEOTIDE SEQUENCE</scope>
    <source>
        <strain evidence="1">CCFEE 5737</strain>
    </source>
</reference>
<accession>A0ACC3CZ93</accession>
<dbReference type="Proteomes" id="UP001186974">
    <property type="component" value="Unassembled WGS sequence"/>
</dbReference>
<protein>
    <submittedName>
        <fullName evidence="1">Uncharacterized protein</fullName>
    </submittedName>
</protein>
<name>A0ACC3CZ93_9PEZI</name>
<comment type="caution">
    <text evidence="1">The sequence shown here is derived from an EMBL/GenBank/DDBJ whole genome shotgun (WGS) entry which is preliminary data.</text>
</comment>
<proteinExistence type="predicted"/>
<organism evidence="1 2">
    <name type="scientific">Coniosporium uncinatum</name>
    <dbReference type="NCBI Taxonomy" id="93489"/>
    <lineage>
        <taxon>Eukaryota</taxon>
        <taxon>Fungi</taxon>
        <taxon>Dikarya</taxon>
        <taxon>Ascomycota</taxon>
        <taxon>Pezizomycotina</taxon>
        <taxon>Dothideomycetes</taxon>
        <taxon>Dothideomycetes incertae sedis</taxon>
        <taxon>Coniosporium</taxon>
    </lineage>
</organism>
<evidence type="ECO:0000313" key="2">
    <source>
        <dbReference type="Proteomes" id="UP001186974"/>
    </source>
</evidence>
<sequence length="277" mass="30906">MPPRKRPRASAQTTPLRETRPKTPGDTSIPEKSTELAQDQISEDTIHDPWTDDQETGLFKAMVRWKPTGLHKHFRMLSIAQTLQSHGLTHPQVPHTRIPAIWSKLSKLYDLDALDERENTHEFGIRQMPDAADEDVNEEELQEFALPEDDFGDAMWERRFGDGEDSEEDIEGLNRTRGLVEVDIDEEAAVITKGRGRGRPPGKGTKAKAQSGRASKESAVSSPAVENEEEEEDEEDAEDEEESAAEASPPAKTKGPGRGWRKGKGVTKPPPSNSRKR</sequence>
<gene>
    <name evidence="1" type="ORF">LTS18_011043</name>
</gene>